<dbReference type="InterPro" id="IPR003593">
    <property type="entry name" value="AAA+_ATPase"/>
</dbReference>
<evidence type="ECO:0000256" key="2">
    <source>
        <dbReference type="ARBA" id="ARBA00022692"/>
    </source>
</evidence>
<dbReference type="EMBL" id="CP046522">
    <property type="protein sequence ID" value="QGU94010.1"/>
    <property type="molecule type" value="Genomic_DNA"/>
</dbReference>
<evidence type="ECO:0000313" key="10">
    <source>
        <dbReference type="EMBL" id="QGU94010.1"/>
    </source>
</evidence>
<organism evidence="10 11">
    <name type="scientific">Clostridium bovifaecis</name>
    <dbReference type="NCBI Taxonomy" id="2184719"/>
    <lineage>
        <taxon>Bacteria</taxon>
        <taxon>Bacillati</taxon>
        <taxon>Bacillota</taxon>
        <taxon>Clostridia</taxon>
        <taxon>Eubacteriales</taxon>
        <taxon>Clostridiaceae</taxon>
        <taxon>Clostridium</taxon>
    </lineage>
</organism>
<feature type="transmembrane region" description="Helical" evidence="7">
    <location>
        <begin position="168"/>
        <end position="188"/>
    </location>
</feature>
<dbReference type="GO" id="GO:0005524">
    <property type="term" value="F:ATP binding"/>
    <property type="evidence" value="ECO:0007669"/>
    <property type="project" value="UniProtKB-KW"/>
</dbReference>
<dbReference type="InterPro" id="IPR011527">
    <property type="entry name" value="ABC1_TM_dom"/>
</dbReference>
<dbReference type="Gene3D" id="3.40.50.300">
    <property type="entry name" value="P-loop containing nucleotide triphosphate hydrolases"/>
    <property type="match status" value="1"/>
</dbReference>
<dbReference type="PROSITE" id="PS00211">
    <property type="entry name" value="ABC_TRANSPORTER_1"/>
    <property type="match status" value="1"/>
</dbReference>
<dbReference type="SUPFAM" id="SSF90123">
    <property type="entry name" value="ABC transporter transmembrane region"/>
    <property type="match status" value="1"/>
</dbReference>
<dbReference type="InterPro" id="IPR017871">
    <property type="entry name" value="ABC_transporter-like_CS"/>
</dbReference>
<evidence type="ECO:0000256" key="4">
    <source>
        <dbReference type="ARBA" id="ARBA00022840"/>
    </source>
</evidence>
<evidence type="ECO:0000256" key="5">
    <source>
        <dbReference type="ARBA" id="ARBA00022989"/>
    </source>
</evidence>
<keyword evidence="2 7" id="KW-0812">Transmembrane</keyword>
<evidence type="ECO:0000256" key="1">
    <source>
        <dbReference type="ARBA" id="ARBA00004651"/>
    </source>
</evidence>
<keyword evidence="11" id="KW-1185">Reference proteome</keyword>
<dbReference type="Pfam" id="PF00664">
    <property type="entry name" value="ABC_membrane"/>
    <property type="match status" value="1"/>
</dbReference>
<dbReference type="InterPro" id="IPR027417">
    <property type="entry name" value="P-loop_NTPase"/>
</dbReference>
<evidence type="ECO:0000256" key="3">
    <source>
        <dbReference type="ARBA" id="ARBA00022741"/>
    </source>
</evidence>
<comment type="subcellular location">
    <subcellularLocation>
        <location evidence="1">Cell membrane</location>
        <topology evidence="1">Multi-pass membrane protein</topology>
    </subcellularLocation>
</comment>
<feature type="transmembrane region" description="Helical" evidence="7">
    <location>
        <begin position="24"/>
        <end position="46"/>
    </location>
</feature>
<gene>
    <name evidence="10" type="ORF">GOM49_01650</name>
</gene>
<name>A0A6I6EPK1_9CLOT</name>
<evidence type="ECO:0000256" key="6">
    <source>
        <dbReference type="ARBA" id="ARBA00023136"/>
    </source>
</evidence>
<evidence type="ECO:0000313" key="11">
    <source>
        <dbReference type="Proteomes" id="UP000422764"/>
    </source>
</evidence>
<evidence type="ECO:0000256" key="7">
    <source>
        <dbReference type="SAM" id="Phobius"/>
    </source>
</evidence>
<dbReference type="AlphaFoldDB" id="A0A6I6EPK1"/>
<keyword evidence="3" id="KW-0547">Nucleotide-binding</keyword>
<dbReference type="InterPro" id="IPR039421">
    <property type="entry name" value="Type_1_exporter"/>
</dbReference>
<dbReference type="GO" id="GO:0015421">
    <property type="term" value="F:ABC-type oligopeptide transporter activity"/>
    <property type="evidence" value="ECO:0007669"/>
    <property type="project" value="TreeGrafter"/>
</dbReference>
<keyword evidence="4 10" id="KW-0067">ATP-binding</keyword>
<dbReference type="Proteomes" id="UP000422764">
    <property type="component" value="Chromosome"/>
</dbReference>
<protein>
    <submittedName>
        <fullName evidence="10">ATP-binding cassette domain-containing protein</fullName>
    </submittedName>
</protein>
<keyword evidence="6 7" id="KW-0472">Membrane</keyword>
<dbReference type="PROSITE" id="PS50893">
    <property type="entry name" value="ABC_TRANSPORTER_2"/>
    <property type="match status" value="1"/>
</dbReference>
<evidence type="ECO:0000259" key="8">
    <source>
        <dbReference type="PROSITE" id="PS50893"/>
    </source>
</evidence>
<dbReference type="InterPro" id="IPR003439">
    <property type="entry name" value="ABC_transporter-like_ATP-bd"/>
</dbReference>
<dbReference type="GO" id="GO:0005886">
    <property type="term" value="C:plasma membrane"/>
    <property type="evidence" value="ECO:0007669"/>
    <property type="project" value="UniProtKB-SubCell"/>
</dbReference>
<dbReference type="PANTHER" id="PTHR43394">
    <property type="entry name" value="ATP-DEPENDENT PERMEASE MDL1, MITOCHONDRIAL"/>
    <property type="match status" value="1"/>
</dbReference>
<sequence>MSKLKIEPMKEPDKIINYWKKEKVVVACIIISGVSFNSATVLGPIYQGKLIDSIVNGNALSSVARLAIIYVAIIGIIQLMRYFKRFYIRRFANSTSAVMRLMIYNNIMHKRTSELDKENMGNLMTRAVSDVDLCVEGMRKFTTEIFDTGVLMAAYLISMLFYNVKITILSILFIPIAMFLAEKLKSIIYKYSIDFRKKSSEVADITYDVIENSMLYRISGMEAQNRAKYNLDLEDLQNKGIKASILENSMQPIYNVIAMMGITIVIHLGGSNVVDGSWTVGIFSTYITMFIAMANKASKASKLFNSVQKSQVSWKRIKPYLTEYKNRNTVSNINSNSTRLSVENLNFSYTLDKHNTIENVSFEGKGGEIIGVTGAIAAGKSTLGLSLLGLYPYIGSVKIDGRELKSYSEYERSQMISYLGHKPQLLSDTIYNNITLGGGQDISSVLKDVCFDDDLIMMSQGQNTLVGNGGVRLSGGQQARIALARALINKNKIIILDDPFSAVDMNTEEKIIKNLKENYKDSLIILISHRLAIFPKVDQIILLHNDKVIEYGTHNELMKRSNLYATIFDLQCTEGGENNGK</sequence>
<dbReference type="SUPFAM" id="SSF52540">
    <property type="entry name" value="P-loop containing nucleoside triphosphate hydrolases"/>
    <property type="match status" value="1"/>
</dbReference>
<dbReference type="GO" id="GO:0016887">
    <property type="term" value="F:ATP hydrolysis activity"/>
    <property type="evidence" value="ECO:0007669"/>
    <property type="project" value="InterPro"/>
</dbReference>
<dbReference type="SMART" id="SM00382">
    <property type="entry name" value="AAA"/>
    <property type="match status" value="1"/>
</dbReference>
<evidence type="ECO:0000259" key="9">
    <source>
        <dbReference type="PROSITE" id="PS50929"/>
    </source>
</evidence>
<dbReference type="PANTHER" id="PTHR43394:SF1">
    <property type="entry name" value="ATP-BINDING CASSETTE SUB-FAMILY B MEMBER 10, MITOCHONDRIAL"/>
    <property type="match status" value="1"/>
</dbReference>
<dbReference type="Pfam" id="PF00005">
    <property type="entry name" value="ABC_tran"/>
    <property type="match status" value="1"/>
</dbReference>
<reference evidence="10 11" key="1">
    <citation type="submission" date="2019-12" db="EMBL/GenBank/DDBJ databases">
        <title>Genome sequenceing of Clostridium bovifaecis.</title>
        <authorList>
            <person name="Yao Y."/>
        </authorList>
    </citation>
    <scope>NUCLEOTIDE SEQUENCE [LARGE SCALE GENOMIC DNA]</scope>
    <source>
        <strain evidence="10 11">BXX</strain>
    </source>
</reference>
<keyword evidence="5 7" id="KW-1133">Transmembrane helix</keyword>
<dbReference type="CDD" id="cd03228">
    <property type="entry name" value="ABCC_MRP_Like"/>
    <property type="match status" value="1"/>
</dbReference>
<feature type="domain" description="ABC transporter" evidence="8">
    <location>
        <begin position="340"/>
        <end position="570"/>
    </location>
</feature>
<dbReference type="Gene3D" id="1.20.1560.10">
    <property type="entry name" value="ABC transporter type 1, transmembrane domain"/>
    <property type="match status" value="1"/>
</dbReference>
<feature type="domain" description="ABC transmembrane type-1" evidence="9">
    <location>
        <begin position="29"/>
        <end position="309"/>
    </location>
</feature>
<proteinExistence type="predicted"/>
<dbReference type="CDD" id="cd07346">
    <property type="entry name" value="ABC_6TM_exporters"/>
    <property type="match status" value="1"/>
</dbReference>
<dbReference type="InterPro" id="IPR036640">
    <property type="entry name" value="ABC1_TM_sf"/>
</dbReference>
<accession>A0A6I6EPK1</accession>
<feature type="transmembrane region" description="Helical" evidence="7">
    <location>
        <begin position="66"/>
        <end position="83"/>
    </location>
</feature>
<dbReference type="PROSITE" id="PS50929">
    <property type="entry name" value="ABC_TM1F"/>
    <property type="match status" value="1"/>
</dbReference>